<reference evidence="1 2" key="1">
    <citation type="journal article" date="1998" name="Science">
        <title>Genome sequence of the nematode C. elegans: a platform for investigating biology.</title>
        <authorList>
            <consortium name="The C. elegans sequencing consortium"/>
            <person name="Sulson J.E."/>
            <person name="Waterston R."/>
        </authorList>
    </citation>
    <scope>NUCLEOTIDE SEQUENCE [LARGE SCALE GENOMIC DNA]</scope>
    <source>
        <strain evidence="1 2">Bristol N2</strain>
    </source>
</reference>
<dbReference type="InParanoid" id="Q18686"/>
<dbReference type="AlphaFoldDB" id="Q18686"/>
<dbReference type="UCSC" id="C47E8.1">
    <property type="organism name" value="c. elegans"/>
</dbReference>
<gene>
    <name evidence="1 3" type="ORF">C47E8.1</name>
    <name evidence="1" type="ORF">CELE_C47E8.1</name>
</gene>
<dbReference type="RefSeq" id="NP_506623.2">
    <property type="nucleotide sequence ID" value="NM_074222.4"/>
</dbReference>
<keyword evidence="2" id="KW-1185">Reference proteome</keyword>
<evidence type="ECO:0000313" key="3">
    <source>
        <dbReference type="WormBase" id="C47E8.1"/>
    </source>
</evidence>
<dbReference type="FunCoup" id="Q18686">
    <property type="interactions" value="184"/>
</dbReference>
<dbReference type="Proteomes" id="UP000001940">
    <property type="component" value="Chromosome V"/>
</dbReference>
<dbReference type="Bgee" id="WBGene00008141">
    <property type="expression patterns" value="Expressed in pharyngeal muscle cell (C elegans) and 2 other cell types or tissues"/>
</dbReference>
<name>Q18686_CAEEL</name>
<dbReference type="GeneID" id="183550"/>
<dbReference type="PaxDb" id="6239-C47E8.1"/>
<evidence type="ECO:0000313" key="2">
    <source>
        <dbReference type="Proteomes" id="UP000001940"/>
    </source>
</evidence>
<proteinExistence type="predicted"/>
<evidence type="ECO:0000313" key="1">
    <source>
        <dbReference type="EMBL" id="CAA99791.2"/>
    </source>
</evidence>
<dbReference type="CTD" id="183550"/>
<keyword evidence="1" id="KW-0812">Transmembrane</keyword>
<sequence>MESSPTSSTDFAFGAKKTDSADTFQGFSDKYNFTASVLCMLTFGFGAILLSTAPMFITGLISTVWMIACFRWLNLHGPKMTRNEVIFFEASNLLELDPPVFRFGMTANVDDCLTPGDGEQREPPQPQTLWDALFSDEKKIQMDKFYQKHYGGVHAHATKMFMEYEMEKAKEDSKGGMATTSPKYPK</sequence>
<dbReference type="OMA" id="QPQTLWD"/>
<dbReference type="WormBase" id="C47E8.1">
    <property type="protein sequence ID" value="CE35837"/>
    <property type="gene ID" value="WBGene00008141"/>
</dbReference>
<dbReference type="PIR" id="T20017">
    <property type="entry name" value="T20017"/>
</dbReference>
<accession>Q18686</accession>
<keyword evidence="1" id="KW-0472">Membrane</keyword>
<protein>
    <submittedName>
        <fullName evidence="1">Transmembrane protein</fullName>
    </submittedName>
</protein>
<dbReference type="AGR" id="WB:WBGene00008141"/>
<organism evidence="1 2">
    <name type="scientific">Caenorhabditis elegans</name>
    <dbReference type="NCBI Taxonomy" id="6239"/>
    <lineage>
        <taxon>Eukaryota</taxon>
        <taxon>Metazoa</taxon>
        <taxon>Ecdysozoa</taxon>
        <taxon>Nematoda</taxon>
        <taxon>Chromadorea</taxon>
        <taxon>Rhabditida</taxon>
        <taxon>Rhabditina</taxon>
        <taxon>Rhabditomorpha</taxon>
        <taxon>Rhabditoidea</taxon>
        <taxon>Rhabditidae</taxon>
        <taxon>Peloderinae</taxon>
        <taxon>Caenorhabditis</taxon>
    </lineage>
</organism>
<dbReference type="STRING" id="6239.C47E8.1.1"/>
<dbReference type="OrthoDB" id="5862332at2759"/>
<dbReference type="KEGG" id="cel:CELE_C47E8.1"/>
<dbReference type="HOGENOM" id="CLU_1455679_0_0_1"/>
<dbReference type="eggNOG" id="ENOG502THPD">
    <property type="taxonomic scope" value="Eukaryota"/>
</dbReference>
<dbReference type="EMBL" id="BX284605">
    <property type="protein sequence ID" value="CAA99791.2"/>
    <property type="molecule type" value="Genomic_DNA"/>
</dbReference>